<keyword evidence="3" id="KW-1185">Reference proteome</keyword>
<gene>
    <name evidence="2" type="ORF">CF651_00755</name>
</gene>
<keyword evidence="1" id="KW-1133">Transmembrane helix</keyword>
<name>A0A229UW69_9BACL</name>
<dbReference type="AlphaFoldDB" id="A0A229UW69"/>
<reference evidence="2 3" key="1">
    <citation type="submission" date="2017-07" db="EMBL/GenBank/DDBJ databases">
        <title>Genome sequencing and assembly of Paenibacillus rigui.</title>
        <authorList>
            <person name="Mayilraj S."/>
        </authorList>
    </citation>
    <scope>NUCLEOTIDE SEQUENCE [LARGE SCALE GENOMIC DNA]</scope>
    <source>
        <strain evidence="2 3">JCM 16352</strain>
    </source>
</reference>
<keyword evidence="1" id="KW-0812">Transmembrane</keyword>
<dbReference type="EMBL" id="NMQW01000002">
    <property type="protein sequence ID" value="OXM87682.1"/>
    <property type="molecule type" value="Genomic_DNA"/>
</dbReference>
<organism evidence="2 3">
    <name type="scientific">Paenibacillus rigui</name>
    <dbReference type="NCBI Taxonomy" id="554312"/>
    <lineage>
        <taxon>Bacteria</taxon>
        <taxon>Bacillati</taxon>
        <taxon>Bacillota</taxon>
        <taxon>Bacilli</taxon>
        <taxon>Bacillales</taxon>
        <taxon>Paenibacillaceae</taxon>
        <taxon>Paenibacillus</taxon>
    </lineage>
</organism>
<proteinExistence type="predicted"/>
<accession>A0A229UW69</accession>
<evidence type="ECO:0000256" key="1">
    <source>
        <dbReference type="SAM" id="Phobius"/>
    </source>
</evidence>
<evidence type="ECO:0000313" key="2">
    <source>
        <dbReference type="EMBL" id="OXM87682.1"/>
    </source>
</evidence>
<feature type="transmembrane region" description="Helical" evidence="1">
    <location>
        <begin position="6"/>
        <end position="25"/>
    </location>
</feature>
<protein>
    <submittedName>
        <fullName evidence="2">Uncharacterized protein</fullName>
    </submittedName>
</protein>
<sequence>MFGVFTGFILFTAMTAAVIEMTILIRKGWTRESWTYGAMFVAGAVLCIVTGLNNSLPSPLKLLIWIYKPVNAWFAHAFSGGG</sequence>
<comment type="caution">
    <text evidence="2">The sequence shown here is derived from an EMBL/GenBank/DDBJ whole genome shotgun (WGS) entry which is preliminary data.</text>
</comment>
<evidence type="ECO:0000313" key="3">
    <source>
        <dbReference type="Proteomes" id="UP000215509"/>
    </source>
</evidence>
<feature type="transmembrane region" description="Helical" evidence="1">
    <location>
        <begin position="34"/>
        <end position="52"/>
    </location>
</feature>
<keyword evidence="1" id="KW-0472">Membrane</keyword>
<dbReference type="RefSeq" id="WP_094012932.1">
    <property type="nucleotide sequence ID" value="NZ_NMQW01000002.1"/>
</dbReference>
<dbReference type="Proteomes" id="UP000215509">
    <property type="component" value="Unassembled WGS sequence"/>
</dbReference>